<dbReference type="STRING" id="1064592.G0VF46"/>
<dbReference type="eggNOG" id="KOG4075">
    <property type="taxonomic scope" value="Eukaryota"/>
</dbReference>
<keyword evidence="2" id="KW-0496">Mitochondrion</keyword>
<dbReference type="InterPro" id="IPR036639">
    <property type="entry name" value="Cyt_c_oxidase_su4_sf"/>
</dbReference>
<reference evidence="4 5" key="1">
    <citation type="journal article" date="2011" name="Proc. Natl. Acad. Sci. U.S.A.">
        <title>Evolutionary erosion of yeast sex chromosomes by mating-type switching accidents.</title>
        <authorList>
            <person name="Gordon J.L."/>
            <person name="Armisen D."/>
            <person name="Proux-Wera E."/>
            <person name="Oheigeartaigh S.S."/>
            <person name="Byrne K.P."/>
            <person name="Wolfe K.H."/>
        </authorList>
    </citation>
    <scope>NUCLEOTIDE SEQUENCE [LARGE SCALE GENOMIC DNA]</scope>
    <source>
        <strain evidence="5">ATCC 76901 / BCRC 22586 / CBS 4309 / NBRC 1992 / NRRL Y-12630</strain>
    </source>
</reference>
<evidence type="ECO:0000313" key="4">
    <source>
        <dbReference type="EMBL" id="CCC70111.1"/>
    </source>
</evidence>
<sequence length="151" mass="17380">MLSTCMHTRVGHRLLLSCRQRIIRLASTEALADEYIPPRELSEVATKWTTWKRRALKEEIIEYLDWKMEDDWKLMSLEEKRACYFIGYGNWGPRAAKIGTKPETAPVSVSYLLMRSVFNLLLFGAVGVSILNLQKDKKMEQVASETVPVSE</sequence>
<dbReference type="OrthoDB" id="186013at2759"/>
<dbReference type="OMA" id="YLDWKME"/>
<comment type="subcellular location">
    <subcellularLocation>
        <location evidence="1">Mitochondrion</location>
    </subcellularLocation>
</comment>
<evidence type="ECO:0000256" key="3">
    <source>
        <dbReference type="SAM" id="Phobius"/>
    </source>
</evidence>
<dbReference type="RefSeq" id="XP_003676472.1">
    <property type="nucleotide sequence ID" value="XM_003676424.1"/>
</dbReference>
<evidence type="ECO:0000256" key="2">
    <source>
        <dbReference type="ARBA" id="ARBA00023128"/>
    </source>
</evidence>
<dbReference type="InterPro" id="IPR004203">
    <property type="entry name" value="Cyt_c_oxidase_su4_fam"/>
</dbReference>
<evidence type="ECO:0000256" key="1">
    <source>
        <dbReference type="ARBA" id="ARBA00004173"/>
    </source>
</evidence>
<dbReference type="GO" id="GO:0006123">
    <property type="term" value="P:mitochondrial electron transport, cytochrome c to oxygen"/>
    <property type="evidence" value="ECO:0007669"/>
    <property type="project" value="InterPro"/>
</dbReference>
<keyword evidence="3" id="KW-0472">Membrane</keyword>
<feature type="transmembrane region" description="Helical" evidence="3">
    <location>
        <begin position="112"/>
        <end position="133"/>
    </location>
</feature>
<gene>
    <name evidence="4" type="primary">NCAS0E00410</name>
    <name evidence="4" type="ordered locus">NCAS_0E00410</name>
</gene>
<dbReference type="EMBL" id="HE576756">
    <property type="protein sequence ID" value="CCC70111.1"/>
    <property type="molecule type" value="Genomic_DNA"/>
</dbReference>
<organism evidence="4 5">
    <name type="scientific">Naumovozyma castellii</name>
    <name type="common">Yeast</name>
    <name type="synonym">Saccharomyces castellii</name>
    <dbReference type="NCBI Taxonomy" id="27288"/>
    <lineage>
        <taxon>Eukaryota</taxon>
        <taxon>Fungi</taxon>
        <taxon>Dikarya</taxon>
        <taxon>Ascomycota</taxon>
        <taxon>Saccharomycotina</taxon>
        <taxon>Saccharomycetes</taxon>
        <taxon>Saccharomycetales</taxon>
        <taxon>Saccharomycetaceae</taxon>
        <taxon>Naumovozyma</taxon>
    </lineage>
</organism>
<dbReference type="HOGENOM" id="CLU_148802_0_0_1"/>
<accession>G0VF46</accession>
<evidence type="ECO:0000313" key="5">
    <source>
        <dbReference type="Proteomes" id="UP000001640"/>
    </source>
</evidence>
<dbReference type="GO" id="GO:0005739">
    <property type="term" value="C:mitochondrion"/>
    <property type="evidence" value="ECO:0007669"/>
    <property type="project" value="UniProtKB-SubCell"/>
</dbReference>
<keyword evidence="3" id="KW-0812">Transmembrane</keyword>
<dbReference type="SUPFAM" id="SSF81406">
    <property type="entry name" value="Mitochondrial cytochrome c oxidase subunit IV"/>
    <property type="match status" value="1"/>
</dbReference>
<dbReference type="FunCoup" id="G0VF46">
    <property type="interactions" value="28"/>
</dbReference>
<keyword evidence="3" id="KW-1133">Transmembrane helix</keyword>
<name>G0VF46_NAUCA</name>
<dbReference type="KEGG" id="ncs:NCAS_0E00410"/>
<dbReference type="InParanoid" id="G0VF46"/>
<dbReference type="Gene3D" id="1.10.442.10">
    <property type="entry name" value="Cytochrome c oxidase subunit IV"/>
    <property type="match status" value="1"/>
</dbReference>
<protein>
    <submittedName>
        <fullName evidence="4">Uncharacterized protein</fullName>
    </submittedName>
</protein>
<dbReference type="GeneID" id="96903744"/>
<keyword evidence="5" id="KW-1185">Reference proteome</keyword>
<proteinExistence type="predicted"/>
<dbReference type="Pfam" id="PF02936">
    <property type="entry name" value="COX4"/>
    <property type="match status" value="1"/>
</dbReference>
<dbReference type="Proteomes" id="UP000001640">
    <property type="component" value="Chromosome 5"/>
</dbReference>
<dbReference type="GO" id="GO:0045277">
    <property type="term" value="C:respiratory chain complex IV"/>
    <property type="evidence" value="ECO:0007669"/>
    <property type="project" value="InterPro"/>
</dbReference>
<reference key="2">
    <citation type="submission" date="2011-08" db="EMBL/GenBank/DDBJ databases">
        <title>Genome sequence of Naumovozyma castellii.</title>
        <authorList>
            <person name="Gordon J.L."/>
            <person name="Armisen D."/>
            <person name="Proux-Wera E."/>
            <person name="OhEigeartaigh S.S."/>
            <person name="Byrne K.P."/>
            <person name="Wolfe K.H."/>
        </authorList>
    </citation>
    <scope>NUCLEOTIDE SEQUENCE</scope>
    <source>
        <strain>Type strain:CBS 4309</strain>
    </source>
</reference>
<dbReference type="AlphaFoldDB" id="G0VF46"/>